<proteinExistence type="predicted"/>
<feature type="compositionally biased region" description="Pro residues" evidence="1">
    <location>
        <begin position="49"/>
        <end position="59"/>
    </location>
</feature>
<name>A0A1J5QKE2_9ZZZZ</name>
<dbReference type="PANTHER" id="PTHR30332:SF17">
    <property type="entry name" value="TYPE IV PILIATION SYSTEM PROTEIN DR_0774-RELATED"/>
    <property type="match status" value="1"/>
</dbReference>
<dbReference type="InterPro" id="IPR001775">
    <property type="entry name" value="GspD/PilQ"/>
</dbReference>
<evidence type="ECO:0000259" key="3">
    <source>
        <dbReference type="Pfam" id="PF07655"/>
    </source>
</evidence>
<dbReference type="Gene3D" id="3.55.50.30">
    <property type="match status" value="1"/>
</dbReference>
<dbReference type="GO" id="GO:0019867">
    <property type="term" value="C:outer membrane"/>
    <property type="evidence" value="ECO:0007669"/>
    <property type="project" value="InterPro"/>
</dbReference>
<protein>
    <submittedName>
        <fullName evidence="4">Type II secretion system protein D</fullName>
    </submittedName>
</protein>
<feature type="compositionally biased region" description="Gly residues" evidence="1">
    <location>
        <begin position="177"/>
        <end position="186"/>
    </location>
</feature>
<dbReference type="PRINTS" id="PR00811">
    <property type="entry name" value="BCTERIALGSPD"/>
</dbReference>
<evidence type="ECO:0000256" key="1">
    <source>
        <dbReference type="SAM" id="MobiDB-lite"/>
    </source>
</evidence>
<reference evidence="4" key="1">
    <citation type="submission" date="2016-10" db="EMBL/GenBank/DDBJ databases">
        <title>Sequence of Gallionella enrichment culture.</title>
        <authorList>
            <person name="Poehlein A."/>
            <person name="Muehling M."/>
            <person name="Daniel R."/>
        </authorList>
    </citation>
    <scope>NUCLEOTIDE SEQUENCE</scope>
</reference>
<dbReference type="GO" id="GO:0009297">
    <property type="term" value="P:pilus assembly"/>
    <property type="evidence" value="ECO:0007669"/>
    <property type="project" value="InterPro"/>
</dbReference>
<evidence type="ECO:0000259" key="2">
    <source>
        <dbReference type="Pfam" id="PF00263"/>
    </source>
</evidence>
<feature type="domain" description="Type II/III secretion system secretin-like" evidence="2">
    <location>
        <begin position="385"/>
        <end position="569"/>
    </location>
</feature>
<dbReference type="PROSITE" id="PS51257">
    <property type="entry name" value="PROKAR_LIPOPROTEIN"/>
    <property type="match status" value="1"/>
</dbReference>
<gene>
    <name evidence="4" type="primary">pulD_10</name>
    <name evidence="4" type="ORF">GALL_344380</name>
</gene>
<dbReference type="InterPro" id="IPR013358">
    <property type="entry name" value="Pilus_biogenesis_MshL"/>
</dbReference>
<sequence length="601" mass="65565">MGKTIKFWLVSISLAGCTHEPVFSPSQGHIDTSPPARSAVMAGNIPKPVKSPPFLPPPKPKTKEQTYSVVVNDVPVREILFALARESRLNIDIQPGVTGTVTLNAVDQTLPAILERISRQVDLRYRFEGNVLTITMDIPTLRIYKADYVNMDRDTASYIDVAAQISSTGAPSSTAAGGAGATGGGNNSSSKVTSQSKHNFWQLLSENVRNILKTTRTQATNVEERVARIEAIHASQEDRLKQVEAVSRAGSGAEKLYQEAFKAQPQYFESRDEVIINPVAGSITVMATERQHGFIQKYIDTVMAAVQRQVLIEATIVEVSLNDQFQTGIDWSRLGGRPSPENPNGRGVTFKQSLNGAPQGDNEFLVGYFNASSPLGNLAASLRLLETFGNTRVLSSPKLMALNNQTAILKVVDNLVYFTIQADTTSNQTNTQTTYTTTPHTVPVGVVMSVMPQINENGSVTMNVRPTISRVIGEGVEDPNPSLKTDGRGNALNIRSLIPQVRIREMESVLQVSSGQTVVLGGLMQDEASKNTEQVPAISRLPIIGKLFRSRDDSTRKTELVIFLRPTVIPARTGLDNDEMATFKQYLPDQLPLITTDESAY</sequence>
<dbReference type="GO" id="GO:0009306">
    <property type="term" value="P:protein secretion"/>
    <property type="evidence" value="ECO:0007669"/>
    <property type="project" value="InterPro"/>
</dbReference>
<feature type="region of interest" description="Disordered" evidence="1">
    <location>
        <begin position="168"/>
        <end position="193"/>
    </location>
</feature>
<evidence type="ECO:0000313" key="4">
    <source>
        <dbReference type="EMBL" id="OIQ83754.1"/>
    </source>
</evidence>
<dbReference type="NCBIfam" id="TIGR02519">
    <property type="entry name" value="pilus_MshL"/>
    <property type="match status" value="1"/>
</dbReference>
<dbReference type="EMBL" id="MLJW01000675">
    <property type="protein sequence ID" value="OIQ83754.1"/>
    <property type="molecule type" value="Genomic_DNA"/>
</dbReference>
<dbReference type="InterPro" id="IPR011514">
    <property type="entry name" value="Secretin_N_2"/>
</dbReference>
<dbReference type="PANTHER" id="PTHR30332">
    <property type="entry name" value="PROBABLE GENERAL SECRETION PATHWAY PROTEIN D"/>
    <property type="match status" value="1"/>
</dbReference>
<dbReference type="InterPro" id="IPR050810">
    <property type="entry name" value="Bact_Secretion_Sys_Channel"/>
</dbReference>
<dbReference type="InterPro" id="IPR004846">
    <property type="entry name" value="T2SS/T3SS_dom"/>
</dbReference>
<dbReference type="Pfam" id="PF00263">
    <property type="entry name" value="Secretin"/>
    <property type="match status" value="1"/>
</dbReference>
<dbReference type="GO" id="GO:0015627">
    <property type="term" value="C:type II protein secretion system complex"/>
    <property type="evidence" value="ECO:0007669"/>
    <property type="project" value="TreeGrafter"/>
</dbReference>
<feature type="region of interest" description="Disordered" evidence="1">
    <location>
        <begin position="25"/>
        <end position="62"/>
    </location>
</feature>
<feature type="domain" description="Secretin N-terminal" evidence="3">
    <location>
        <begin position="142"/>
        <end position="214"/>
    </location>
</feature>
<organism evidence="4">
    <name type="scientific">mine drainage metagenome</name>
    <dbReference type="NCBI Taxonomy" id="410659"/>
    <lineage>
        <taxon>unclassified sequences</taxon>
        <taxon>metagenomes</taxon>
        <taxon>ecological metagenomes</taxon>
    </lineage>
</organism>
<dbReference type="AlphaFoldDB" id="A0A1J5QKE2"/>
<dbReference type="Pfam" id="PF07655">
    <property type="entry name" value="Secretin_N_2"/>
    <property type="match status" value="1"/>
</dbReference>
<comment type="caution">
    <text evidence="4">The sequence shown here is derived from an EMBL/GenBank/DDBJ whole genome shotgun (WGS) entry which is preliminary data.</text>
</comment>
<accession>A0A1J5QKE2</accession>